<evidence type="ECO:0000313" key="1">
    <source>
        <dbReference type="EMBL" id="KAI3745974.1"/>
    </source>
</evidence>
<proteinExistence type="predicted"/>
<protein>
    <submittedName>
        <fullName evidence="1">Uncharacterized protein</fullName>
    </submittedName>
</protein>
<comment type="caution">
    <text evidence="1">The sequence shown here is derived from an EMBL/GenBank/DDBJ whole genome shotgun (WGS) entry which is preliminary data.</text>
</comment>
<dbReference type="Proteomes" id="UP001055879">
    <property type="component" value="Linkage Group LG03"/>
</dbReference>
<evidence type="ECO:0000313" key="2">
    <source>
        <dbReference type="Proteomes" id="UP001055879"/>
    </source>
</evidence>
<accession>A0ACB9DH40</accession>
<sequence>MGDKVVLPCLKFIDLSNSLRLKRLPDVSWAPNVERLVLSYCFSLVEVHESLGSLKRLVYLDMGGCNRLRCLPSRIEMESLETLNISYCRSLETFPEVSPCMVKLSEINVFGCGTNLENNIPNSIREFCTSFPKLRRLYPLYLPKLRSFKKRSPPNKECYSKTKNRKF</sequence>
<keyword evidence="2" id="KW-1185">Reference proteome</keyword>
<reference evidence="1 2" key="2">
    <citation type="journal article" date="2022" name="Mol. Ecol. Resour.">
        <title>The genomes of chicory, endive, great burdock and yacon provide insights into Asteraceae paleo-polyploidization history and plant inulin production.</title>
        <authorList>
            <person name="Fan W."/>
            <person name="Wang S."/>
            <person name="Wang H."/>
            <person name="Wang A."/>
            <person name="Jiang F."/>
            <person name="Liu H."/>
            <person name="Zhao H."/>
            <person name="Xu D."/>
            <person name="Zhang Y."/>
        </authorList>
    </citation>
    <scope>NUCLEOTIDE SEQUENCE [LARGE SCALE GENOMIC DNA]</scope>
    <source>
        <strain evidence="2">cv. Niubang</strain>
    </source>
</reference>
<organism evidence="1 2">
    <name type="scientific">Arctium lappa</name>
    <name type="common">Greater burdock</name>
    <name type="synonym">Lappa major</name>
    <dbReference type="NCBI Taxonomy" id="4217"/>
    <lineage>
        <taxon>Eukaryota</taxon>
        <taxon>Viridiplantae</taxon>
        <taxon>Streptophyta</taxon>
        <taxon>Embryophyta</taxon>
        <taxon>Tracheophyta</taxon>
        <taxon>Spermatophyta</taxon>
        <taxon>Magnoliopsida</taxon>
        <taxon>eudicotyledons</taxon>
        <taxon>Gunneridae</taxon>
        <taxon>Pentapetalae</taxon>
        <taxon>asterids</taxon>
        <taxon>campanulids</taxon>
        <taxon>Asterales</taxon>
        <taxon>Asteraceae</taxon>
        <taxon>Carduoideae</taxon>
        <taxon>Cardueae</taxon>
        <taxon>Arctiinae</taxon>
        <taxon>Arctium</taxon>
    </lineage>
</organism>
<reference evidence="2" key="1">
    <citation type="journal article" date="2022" name="Mol. Ecol. Resour.">
        <title>The genomes of chicory, endive, great burdock and yacon provide insights into Asteraceae palaeo-polyploidization history and plant inulin production.</title>
        <authorList>
            <person name="Fan W."/>
            <person name="Wang S."/>
            <person name="Wang H."/>
            <person name="Wang A."/>
            <person name="Jiang F."/>
            <person name="Liu H."/>
            <person name="Zhao H."/>
            <person name="Xu D."/>
            <person name="Zhang Y."/>
        </authorList>
    </citation>
    <scope>NUCLEOTIDE SEQUENCE [LARGE SCALE GENOMIC DNA]</scope>
    <source>
        <strain evidence="2">cv. Niubang</strain>
    </source>
</reference>
<name>A0ACB9DH40_ARCLA</name>
<gene>
    <name evidence="1" type="ORF">L6452_08389</name>
</gene>
<dbReference type="EMBL" id="CM042049">
    <property type="protein sequence ID" value="KAI3745974.1"/>
    <property type="molecule type" value="Genomic_DNA"/>
</dbReference>